<name>A0A545U4N1_9GAMM</name>
<comment type="subunit">
    <text evidence="7">The complex is composed of two ATP-binding proteins (LolD) and two transmembrane proteins (LolC and LolE).</text>
</comment>
<dbReference type="Gene3D" id="3.40.50.300">
    <property type="entry name" value="P-loop containing nucleotide triphosphate hydrolases"/>
    <property type="match status" value="1"/>
</dbReference>
<dbReference type="Proteomes" id="UP000315439">
    <property type="component" value="Unassembled WGS sequence"/>
</dbReference>
<dbReference type="AlphaFoldDB" id="A0A545U4N1"/>
<dbReference type="EMBL" id="VIKS01000014">
    <property type="protein sequence ID" value="TQV84429.1"/>
    <property type="molecule type" value="Genomic_DNA"/>
</dbReference>
<keyword evidence="1 7" id="KW-0813">Transport</keyword>
<dbReference type="SUPFAM" id="SSF52540">
    <property type="entry name" value="P-loop containing nucleoside triphosphate hydrolases"/>
    <property type="match status" value="1"/>
</dbReference>
<evidence type="ECO:0000256" key="1">
    <source>
        <dbReference type="ARBA" id="ARBA00022448"/>
    </source>
</evidence>
<evidence type="ECO:0000313" key="9">
    <source>
        <dbReference type="EMBL" id="TQV84429.1"/>
    </source>
</evidence>
<dbReference type="SMART" id="SM00382">
    <property type="entry name" value="AAA"/>
    <property type="match status" value="1"/>
</dbReference>
<protein>
    <recommendedName>
        <fullName evidence="7">Lipoprotein-releasing system ATP-binding protein LolD</fullName>
        <ecNumber evidence="7">7.6.2.-</ecNumber>
    </recommendedName>
</protein>
<dbReference type="PANTHER" id="PTHR42798:SF2">
    <property type="entry name" value="ABC TRANSPORTER ATP-BINDING PROTEIN MG467-RELATED"/>
    <property type="match status" value="1"/>
</dbReference>
<evidence type="ECO:0000256" key="6">
    <source>
        <dbReference type="ARBA" id="ARBA00023136"/>
    </source>
</evidence>
<dbReference type="CDD" id="cd03255">
    <property type="entry name" value="ABC_MJ0796_LolCDE_FtsE"/>
    <property type="match status" value="1"/>
</dbReference>
<dbReference type="PROSITE" id="PS00211">
    <property type="entry name" value="ABC_TRANSPORTER_1"/>
    <property type="match status" value="1"/>
</dbReference>
<keyword evidence="3 7" id="KW-0547">Nucleotide-binding</keyword>
<dbReference type="InterPro" id="IPR003439">
    <property type="entry name" value="ABC_transporter-like_ATP-bd"/>
</dbReference>
<keyword evidence="7" id="KW-0997">Cell inner membrane</keyword>
<reference evidence="9 10" key="1">
    <citation type="submission" date="2019-07" db="EMBL/GenBank/DDBJ databases">
        <title>Draft genome for Aliikangiella sp. M105.</title>
        <authorList>
            <person name="Wang G."/>
        </authorList>
    </citation>
    <scope>NUCLEOTIDE SEQUENCE [LARGE SCALE GENOMIC DNA]</scope>
    <source>
        <strain evidence="9 10">M105</strain>
    </source>
</reference>
<keyword evidence="5 7" id="KW-1278">Translocase</keyword>
<keyword evidence="2 7" id="KW-1003">Cell membrane</keyword>
<dbReference type="PROSITE" id="PS50893">
    <property type="entry name" value="ABC_TRANSPORTER_2"/>
    <property type="match status" value="1"/>
</dbReference>
<comment type="similarity">
    <text evidence="7">Belongs to the ABC transporter superfamily. Lipoprotein translocase (TC 3.A.1.125) family.</text>
</comment>
<dbReference type="InterPro" id="IPR003593">
    <property type="entry name" value="AAA+_ATPase"/>
</dbReference>
<organism evidence="9 10">
    <name type="scientific">Aliikangiella coralliicola</name>
    <dbReference type="NCBI Taxonomy" id="2592383"/>
    <lineage>
        <taxon>Bacteria</taxon>
        <taxon>Pseudomonadati</taxon>
        <taxon>Pseudomonadota</taxon>
        <taxon>Gammaproteobacteria</taxon>
        <taxon>Oceanospirillales</taxon>
        <taxon>Pleioneaceae</taxon>
        <taxon>Aliikangiella</taxon>
    </lineage>
</organism>
<dbReference type="PANTHER" id="PTHR42798">
    <property type="entry name" value="LIPOPROTEIN-RELEASING SYSTEM ATP-BINDING PROTEIN LOLD"/>
    <property type="match status" value="1"/>
</dbReference>
<evidence type="ECO:0000259" key="8">
    <source>
        <dbReference type="PROSITE" id="PS50893"/>
    </source>
</evidence>
<accession>A0A545U4N1</accession>
<keyword evidence="4 7" id="KW-0067">ATP-binding</keyword>
<comment type="function">
    <text evidence="7">Part of the ABC transporter complex LolCDE involved in the translocation of mature outer membrane-directed lipoproteins, from the inner membrane to the periplasmic chaperone, LolA. Responsible for the formation of the LolA-lipoprotein complex in an ATP-dependent manner.</text>
</comment>
<dbReference type="InterPro" id="IPR017871">
    <property type="entry name" value="ABC_transporter-like_CS"/>
</dbReference>
<dbReference type="GO" id="GO:0089705">
    <property type="term" value="P:protein localization to outer membrane"/>
    <property type="evidence" value="ECO:0007669"/>
    <property type="project" value="UniProtKB-ARBA"/>
</dbReference>
<dbReference type="Pfam" id="PF00005">
    <property type="entry name" value="ABC_tran"/>
    <property type="match status" value="1"/>
</dbReference>
<dbReference type="InterPro" id="IPR011924">
    <property type="entry name" value="LolD_lipo_ATP-bd"/>
</dbReference>
<evidence type="ECO:0000256" key="4">
    <source>
        <dbReference type="ARBA" id="ARBA00022840"/>
    </source>
</evidence>
<dbReference type="NCBIfam" id="TIGR02211">
    <property type="entry name" value="LolD_lipo_ex"/>
    <property type="match status" value="1"/>
</dbReference>
<comment type="caution">
    <text evidence="9">The sequence shown here is derived from an EMBL/GenBank/DDBJ whole genome shotgun (WGS) entry which is preliminary data.</text>
</comment>
<dbReference type="InterPro" id="IPR017911">
    <property type="entry name" value="MacB-like_ATP-bd"/>
</dbReference>
<dbReference type="EC" id="7.6.2.-" evidence="7"/>
<sequence length="228" mass="25032">MSNPVLRGIDIHKSFRDGKNKVEVLKGVNLEIEQAEMTAIIGSSGSGKSTLLHVLGGLDSPDTGQVFIKDKDIHKVSTRNQGKIRNQQLGFVYQFHHLLAEFTALENVAMPLIIGGENQNAAYDAAEQVIKKVGLGERLTHKPSELSGGERQRIAIGRALVTKPACILADEPTGNLDTMTAQAVNELMFELNESEKTSFLIVSHDLKLADSMQKTYQMKDGELELIKH</sequence>
<evidence type="ECO:0000256" key="3">
    <source>
        <dbReference type="ARBA" id="ARBA00022741"/>
    </source>
</evidence>
<proteinExistence type="inferred from homology"/>
<keyword evidence="10" id="KW-1185">Reference proteome</keyword>
<evidence type="ECO:0000256" key="5">
    <source>
        <dbReference type="ARBA" id="ARBA00022967"/>
    </source>
</evidence>
<dbReference type="GO" id="GO:0016887">
    <property type="term" value="F:ATP hydrolysis activity"/>
    <property type="evidence" value="ECO:0007669"/>
    <property type="project" value="InterPro"/>
</dbReference>
<dbReference type="GO" id="GO:0044874">
    <property type="term" value="P:lipoprotein localization to outer membrane"/>
    <property type="evidence" value="ECO:0007669"/>
    <property type="project" value="UniProtKB-ARBA"/>
</dbReference>
<gene>
    <name evidence="7 9" type="primary">lolD</name>
    <name evidence="9" type="ORF">FLL46_22695</name>
</gene>
<evidence type="ECO:0000256" key="2">
    <source>
        <dbReference type="ARBA" id="ARBA00022475"/>
    </source>
</evidence>
<dbReference type="RefSeq" id="WP_142934040.1">
    <property type="nucleotide sequence ID" value="NZ_ML660170.1"/>
</dbReference>
<dbReference type="FunFam" id="3.40.50.300:FF:000230">
    <property type="entry name" value="Lipoprotein-releasing system ATP-binding protein LolD"/>
    <property type="match status" value="1"/>
</dbReference>
<dbReference type="OrthoDB" id="9801477at2"/>
<evidence type="ECO:0000256" key="7">
    <source>
        <dbReference type="RuleBase" id="RU367068"/>
    </source>
</evidence>
<dbReference type="InterPro" id="IPR027417">
    <property type="entry name" value="P-loop_NTPase"/>
</dbReference>
<feature type="domain" description="ABC transporter" evidence="8">
    <location>
        <begin position="6"/>
        <end position="226"/>
    </location>
</feature>
<keyword evidence="9" id="KW-0449">Lipoprotein</keyword>
<comment type="subcellular location">
    <subcellularLocation>
        <location evidence="7">Cell inner membrane</location>
        <topology evidence="7">Peripheral membrane protein</topology>
    </subcellularLocation>
</comment>
<keyword evidence="6 7" id="KW-0472">Membrane</keyword>
<evidence type="ECO:0000313" key="10">
    <source>
        <dbReference type="Proteomes" id="UP000315439"/>
    </source>
</evidence>
<dbReference type="GO" id="GO:0005886">
    <property type="term" value="C:plasma membrane"/>
    <property type="evidence" value="ECO:0007669"/>
    <property type="project" value="UniProtKB-SubCell"/>
</dbReference>
<dbReference type="GO" id="GO:0005524">
    <property type="term" value="F:ATP binding"/>
    <property type="evidence" value="ECO:0007669"/>
    <property type="project" value="UniProtKB-UniRule"/>
</dbReference>